<evidence type="ECO:0000256" key="1">
    <source>
        <dbReference type="SAM" id="MobiDB-lite"/>
    </source>
</evidence>
<feature type="compositionally biased region" description="Pro residues" evidence="1">
    <location>
        <begin position="376"/>
        <end position="386"/>
    </location>
</feature>
<sequence>MHLLRLFIASLTPATLINGLPIQGNHEQNNASTLNSTIVSHVRVRRDVPLTARDIEEADQHGVDLNKMYKHSILKHSDGSDYSIWVHNSFDPDVKDDEKSANDAPALGKRWEESGSANDRMPNRFEFDEHTDTCGKSDWKKRTDKHSPFVIGADAIIEWTWKNKGGWRIAAEDAYYSTDLLISGTNTGANMRFSVRKDPGRFLILGTKDVRDVTSEAYRRFKKKISGVWRMAGKGKMKCWDGNEEKNMLRWEIDRSDRDIEAENMTQEQPAPKPTPQEGQHQEPGYQPEPAPAPQPVYVPVPVAPVPVPVAPVAVPVPVPPQPVYPPAPPSQPDTVHHVHHHVEETQNPAPAPPPDNHMHYHNYNQATYQQGSEPTPAPQAPPPVSEAPMTEVSQSIPPGGYRPGEGPPGFPESSSIYTSSYYYSGKPGWKPQSAEATDW</sequence>
<gene>
    <name evidence="4" type="ORF">FACUT_3025</name>
</gene>
<dbReference type="InterPro" id="IPR029226">
    <property type="entry name" value="Ecp2-like"/>
</dbReference>
<dbReference type="Pfam" id="PF14856">
    <property type="entry name" value="Hce2"/>
    <property type="match status" value="1"/>
</dbReference>
<feature type="region of interest" description="Disordered" evidence="1">
    <location>
        <begin position="264"/>
        <end position="293"/>
    </location>
</feature>
<feature type="compositionally biased region" description="Low complexity" evidence="1">
    <location>
        <begin position="412"/>
        <end position="425"/>
    </location>
</feature>
<evidence type="ECO:0000259" key="3">
    <source>
        <dbReference type="Pfam" id="PF14856"/>
    </source>
</evidence>
<organism evidence="4 5">
    <name type="scientific">Fusarium acutatum</name>
    <dbReference type="NCBI Taxonomy" id="78861"/>
    <lineage>
        <taxon>Eukaryota</taxon>
        <taxon>Fungi</taxon>
        <taxon>Dikarya</taxon>
        <taxon>Ascomycota</taxon>
        <taxon>Pezizomycotina</taxon>
        <taxon>Sordariomycetes</taxon>
        <taxon>Hypocreomycetidae</taxon>
        <taxon>Hypocreales</taxon>
        <taxon>Nectriaceae</taxon>
        <taxon>Fusarium</taxon>
        <taxon>Fusarium fujikuroi species complex</taxon>
    </lineage>
</organism>
<protein>
    <recommendedName>
        <fullName evidence="3">Ecp2 effector protein-like domain-containing protein</fullName>
    </recommendedName>
</protein>
<dbReference type="OrthoDB" id="4811040at2759"/>
<feature type="region of interest" description="Disordered" evidence="1">
    <location>
        <begin position="325"/>
        <end position="440"/>
    </location>
</feature>
<comment type="caution">
    <text evidence="4">The sequence shown here is derived from an EMBL/GenBank/DDBJ whole genome shotgun (WGS) entry which is preliminary data.</text>
</comment>
<feature type="chain" id="PRO_5034757024" description="Ecp2 effector protein-like domain-containing protein" evidence="2">
    <location>
        <begin position="20"/>
        <end position="440"/>
    </location>
</feature>
<name>A0A8H4JZQ9_9HYPO</name>
<keyword evidence="2" id="KW-0732">Signal</keyword>
<feature type="region of interest" description="Disordered" evidence="1">
    <location>
        <begin position="95"/>
        <end position="125"/>
    </location>
</feature>
<reference evidence="4 5" key="1">
    <citation type="submission" date="2020-01" db="EMBL/GenBank/DDBJ databases">
        <title>Identification and distribution of gene clusters putatively required for synthesis of sphingolipid metabolism inhibitors in phylogenetically diverse species of the filamentous fungus Fusarium.</title>
        <authorList>
            <person name="Kim H.-S."/>
            <person name="Busman M."/>
            <person name="Brown D.W."/>
            <person name="Divon H."/>
            <person name="Uhlig S."/>
            <person name="Proctor R.H."/>
        </authorList>
    </citation>
    <scope>NUCLEOTIDE SEQUENCE [LARGE SCALE GENOMIC DNA]</scope>
    <source>
        <strain evidence="4 5">NRRL 13308</strain>
    </source>
</reference>
<dbReference type="EMBL" id="JAADJF010000063">
    <property type="protein sequence ID" value="KAF4440996.1"/>
    <property type="molecule type" value="Genomic_DNA"/>
</dbReference>
<evidence type="ECO:0000313" key="4">
    <source>
        <dbReference type="EMBL" id="KAF4440996.1"/>
    </source>
</evidence>
<dbReference type="AlphaFoldDB" id="A0A8H4JZQ9"/>
<feature type="compositionally biased region" description="Polar residues" evidence="1">
    <location>
        <begin position="363"/>
        <end position="374"/>
    </location>
</feature>
<keyword evidence="5" id="KW-1185">Reference proteome</keyword>
<evidence type="ECO:0000313" key="5">
    <source>
        <dbReference type="Proteomes" id="UP000536711"/>
    </source>
</evidence>
<accession>A0A8H4JZQ9</accession>
<evidence type="ECO:0000256" key="2">
    <source>
        <dbReference type="SAM" id="SignalP"/>
    </source>
</evidence>
<feature type="signal peptide" evidence="2">
    <location>
        <begin position="1"/>
        <end position="19"/>
    </location>
</feature>
<proteinExistence type="predicted"/>
<feature type="domain" description="Ecp2 effector protein-like" evidence="3">
    <location>
        <begin position="133"/>
        <end position="239"/>
    </location>
</feature>
<dbReference type="Proteomes" id="UP000536711">
    <property type="component" value="Unassembled WGS sequence"/>
</dbReference>